<feature type="binding site" evidence="12">
    <location>
        <position position="1131"/>
    </location>
    <ligand>
        <name>ATP</name>
        <dbReference type="ChEBI" id="CHEBI:30616"/>
    </ligand>
</feature>
<feature type="region of interest" description="Disordered" evidence="16">
    <location>
        <begin position="1402"/>
        <end position="1435"/>
    </location>
</feature>
<feature type="domain" description="Protein kinase" evidence="19">
    <location>
        <begin position="848"/>
        <end position="1263"/>
    </location>
</feature>
<evidence type="ECO:0000313" key="22">
    <source>
        <dbReference type="Proteomes" id="UP001107558"/>
    </source>
</evidence>
<feature type="binding site" evidence="15">
    <location>
        <position position="886"/>
    </location>
    <ligand>
        <name>ATP</name>
        <dbReference type="ChEBI" id="CHEBI:30616"/>
    </ligand>
</feature>
<evidence type="ECO:0000256" key="7">
    <source>
        <dbReference type="ARBA" id="ARBA00023170"/>
    </source>
</evidence>
<evidence type="ECO:0000256" key="11">
    <source>
        <dbReference type="PIRSR" id="PIRSR000615-1"/>
    </source>
</evidence>
<dbReference type="Gene3D" id="1.10.510.10">
    <property type="entry name" value="Transferase(Phosphotransferase) domain 1"/>
    <property type="match status" value="1"/>
</dbReference>
<dbReference type="InterPro" id="IPR011009">
    <property type="entry name" value="Kinase-like_dom_sf"/>
</dbReference>
<dbReference type="PROSITE" id="PS00107">
    <property type="entry name" value="PROTEIN_KINASE_ATP"/>
    <property type="match status" value="1"/>
</dbReference>
<feature type="site" description="Important for interaction with phosphotyrosine-binding proteins" evidence="14">
    <location>
        <position position="1271"/>
    </location>
</feature>
<keyword evidence="9" id="KW-0393">Immunoglobulin domain</keyword>
<reference evidence="21" key="1">
    <citation type="submission" date="2021-03" db="EMBL/GenBank/DDBJ databases">
        <title>Chromosome level genome of the anhydrobiotic midge Polypedilum vanderplanki.</title>
        <authorList>
            <person name="Yoshida Y."/>
            <person name="Kikawada T."/>
            <person name="Gusev O."/>
        </authorList>
    </citation>
    <scope>NUCLEOTIDE SEQUENCE</scope>
    <source>
        <strain evidence="21">NIAS01</strain>
        <tissue evidence="21">Whole body or cell culture</tissue>
    </source>
</reference>
<dbReference type="InterPro" id="IPR013098">
    <property type="entry name" value="Ig_I-set"/>
</dbReference>
<keyword evidence="18" id="KW-0732">Signal</keyword>
<dbReference type="GO" id="GO:0046872">
    <property type="term" value="F:metal ion binding"/>
    <property type="evidence" value="ECO:0007669"/>
    <property type="project" value="UniProtKB-KW"/>
</dbReference>
<feature type="domain" description="Ig-like" evidence="20">
    <location>
        <begin position="566"/>
        <end position="662"/>
    </location>
</feature>
<dbReference type="Gene3D" id="2.60.40.10">
    <property type="entry name" value="Immunoglobulins"/>
    <property type="match status" value="7"/>
</dbReference>
<evidence type="ECO:0000256" key="9">
    <source>
        <dbReference type="ARBA" id="ARBA00023319"/>
    </source>
</evidence>
<evidence type="ECO:0000313" key="21">
    <source>
        <dbReference type="EMBL" id="KAG5675890.1"/>
    </source>
</evidence>
<keyword evidence="12 15" id="KW-0067">ATP-binding</keyword>
<dbReference type="SMART" id="SM00409">
    <property type="entry name" value="IG"/>
    <property type="match status" value="6"/>
</dbReference>
<evidence type="ECO:0000259" key="19">
    <source>
        <dbReference type="PROSITE" id="PS50011"/>
    </source>
</evidence>
<dbReference type="GO" id="GO:0005886">
    <property type="term" value="C:plasma membrane"/>
    <property type="evidence" value="ECO:0007669"/>
    <property type="project" value="TreeGrafter"/>
</dbReference>
<dbReference type="GO" id="GO:0005524">
    <property type="term" value="F:ATP binding"/>
    <property type="evidence" value="ECO:0007669"/>
    <property type="project" value="UniProtKB-UniRule"/>
</dbReference>
<evidence type="ECO:0000256" key="16">
    <source>
        <dbReference type="SAM" id="MobiDB-lite"/>
    </source>
</evidence>
<dbReference type="InterPro" id="IPR050122">
    <property type="entry name" value="RTK"/>
</dbReference>
<keyword evidence="6" id="KW-1015">Disulfide bond</keyword>
<dbReference type="Pfam" id="PF07679">
    <property type="entry name" value="I-set"/>
    <property type="match status" value="2"/>
</dbReference>
<comment type="caution">
    <text evidence="21">The sequence shown here is derived from an EMBL/GenBank/DDBJ whole genome shotgun (WGS) entry which is preliminary data.</text>
</comment>
<gene>
    <name evidence="21" type="ORF">PVAND_005754</name>
</gene>
<dbReference type="GO" id="GO:0043235">
    <property type="term" value="C:receptor complex"/>
    <property type="evidence" value="ECO:0007669"/>
    <property type="project" value="TreeGrafter"/>
</dbReference>
<keyword evidence="13" id="KW-0460">Magnesium</keyword>
<dbReference type="GO" id="GO:0004714">
    <property type="term" value="F:transmembrane receptor protein tyrosine kinase activity"/>
    <property type="evidence" value="ECO:0007669"/>
    <property type="project" value="UniProtKB-EC"/>
</dbReference>
<feature type="signal peptide" evidence="18">
    <location>
        <begin position="1"/>
        <end position="24"/>
    </location>
</feature>
<evidence type="ECO:0000256" key="18">
    <source>
        <dbReference type="SAM" id="SignalP"/>
    </source>
</evidence>
<proteinExistence type="predicted"/>
<dbReference type="PROSITE" id="PS50011">
    <property type="entry name" value="PROTEIN_KINASE_DOM"/>
    <property type="match status" value="1"/>
</dbReference>
<keyword evidence="22" id="KW-1185">Reference proteome</keyword>
<protein>
    <recommendedName>
        <fullName evidence="2">receptor protein-tyrosine kinase</fullName>
        <ecNumber evidence="2">2.7.10.1</ecNumber>
    </recommendedName>
</protein>
<feature type="domain" description="Ig-like" evidence="20">
    <location>
        <begin position="671"/>
        <end position="764"/>
    </location>
</feature>
<feature type="binding site" evidence="12">
    <location>
        <position position="882"/>
    </location>
    <ligand>
        <name>ATP</name>
        <dbReference type="ChEBI" id="CHEBI:30616"/>
    </ligand>
</feature>
<evidence type="ECO:0000259" key="20">
    <source>
        <dbReference type="PROSITE" id="PS50835"/>
    </source>
</evidence>
<dbReference type="PROSITE" id="PS00109">
    <property type="entry name" value="PROTEIN_KINASE_TYR"/>
    <property type="match status" value="1"/>
</dbReference>
<name>A0A9J6C1J5_POLVA</name>
<dbReference type="FunFam" id="3.30.200.20:FF:000384">
    <property type="entry name" value="Receptor protein-tyrosine kinase"/>
    <property type="match status" value="1"/>
</dbReference>
<dbReference type="InterPro" id="IPR003598">
    <property type="entry name" value="Ig_sub2"/>
</dbReference>
<dbReference type="PANTHER" id="PTHR24416">
    <property type="entry name" value="TYROSINE-PROTEIN KINASE RECEPTOR"/>
    <property type="match status" value="1"/>
</dbReference>
<feature type="chain" id="PRO_5039939036" description="receptor protein-tyrosine kinase" evidence="18">
    <location>
        <begin position="25"/>
        <end position="1469"/>
    </location>
</feature>
<dbReference type="Pfam" id="PF00047">
    <property type="entry name" value="ig"/>
    <property type="match status" value="1"/>
</dbReference>
<dbReference type="InterPro" id="IPR013151">
    <property type="entry name" value="Immunoglobulin_dom"/>
</dbReference>
<feature type="binding site" evidence="12">
    <location>
        <begin position="855"/>
        <end position="862"/>
    </location>
    <ligand>
        <name>ATP</name>
        <dbReference type="ChEBI" id="CHEBI:30616"/>
    </ligand>
</feature>
<dbReference type="InterPro" id="IPR007110">
    <property type="entry name" value="Ig-like_dom"/>
</dbReference>
<evidence type="ECO:0000256" key="1">
    <source>
        <dbReference type="ARBA" id="ARBA00004167"/>
    </source>
</evidence>
<evidence type="ECO:0000256" key="3">
    <source>
        <dbReference type="ARBA" id="ARBA00022692"/>
    </source>
</evidence>
<dbReference type="SUPFAM" id="SSF56112">
    <property type="entry name" value="Protein kinase-like (PK-like)"/>
    <property type="match status" value="1"/>
</dbReference>
<dbReference type="FunFam" id="2.60.40.10:FF:000032">
    <property type="entry name" value="palladin isoform X1"/>
    <property type="match status" value="1"/>
</dbReference>
<keyword evidence="8" id="KW-0325">Glycoprotein</keyword>
<dbReference type="GO" id="GO:0030154">
    <property type="term" value="P:cell differentiation"/>
    <property type="evidence" value="ECO:0007669"/>
    <property type="project" value="UniProtKB-ARBA"/>
</dbReference>
<feature type="active site" description="Proton acceptor" evidence="11">
    <location>
        <position position="1127"/>
    </location>
</feature>
<dbReference type="InterPro" id="IPR008266">
    <property type="entry name" value="Tyr_kinase_AS"/>
</dbReference>
<dbReference type="EMBL" id="JADBJN010000002">
    <property type="protein sequence ID" value="KAG5675890.1"/>
    <property type="molecule type" value="Genomic_DNA"/>
</dbReference>
<dbReference type="Proteomes" id="UP001107558">
    <property type="component" value="Chromosome 2"/>
</dbReference>
<dbReference type="PIRSF" id="PIRSF000615">
    <property type="entry name" value="TyrPK_CSF1-R"/>
    <property type="match status" value="1"/>
</dbReference>
<keyword evidence="4 17" id="KW-1133">Transmembrane helix</keyword>
<evidence type="ECO:0000256" key="5">
    <source>
        <dbReference type="ARBA" id="ARBA00023136"/>
    </source>
</evidence>
<dbReference type="OrthoDB" id="6077854at2759"/>
<dbReference type="EC" id="2.7.10.1" evidence="2"/>
<feature type="region of interest" description="Disordered" evidence="16">
    <location>
        <begin position="1347"/>
        <end position="1370"/>
    </location>
</feature>
<evidence type="ECO:0000256" key="13">
    <source>
        <dbReference type="PIRSR" id="PIRSR000615-3"/>
    </source>
</evidence>
<dbReference type="Gene3D" id="3.30.200.20">
    <property type="entry name" value="Phosphorylase Kinase, domain 1"/>
    <property type="match status" value="1"/>
</dbReference>
<dbReference type="GO" id="GO:0007399">
    <property type="term" value="P:nervous system development"/>
    <property type="evidence" value="ECO:0007669"/>
    <property type="project" value="UniProtKB-ARBA"/>
</dbReference>
<evidence type="ECO:0000256" key="10">
    <source>
        <dbReference type="ARBA" id="ARBA00051243"/>
    </source>
</evidence>
<keyword evidence="7" id="KW-0675">Receptor</keyword>
<evidence type="ECO:0000256" key="12">
    <source>
        <dbReference type="PIRSR" id="PIRSR000615-2"/>
    </source>
</evidence>
<evidence type="ECO:0000256" key="15">
    <source>
        <dbReference type="PROSITE-ProRule" id="PRU10141"/>
    </source>
</evidence>
<dbReference type="InterPro" id="IPR017441">
    <property type="entry name" value="Protein_kinase_ATP_BS"/>
</dbReference>
<feature type="domain" description="Ig-like" evidence="20">
    <location>
        <begin position="461"/>
        <end position="563"/>
    </location>
</feature>
<evidence type="ECO:0000256" key="8">
    <source>
        <dbReference type="ARBA" id="ARBA00023180"/>
    </source>
</evidence>
<organism evidence="21 22">
    <name type="scientific">Polypedilum vanderplanki</name>
    <name type="common">Sleeping chironomid midge</name>
    <dbReference type="NCBI Taxonomy" id="319348"/>
    <lineage>
        <taxon>Eukaryota</taxon>
        <taxon>Metazoa</taxon>
        <taxon>Ecdysozoa</taxon>
        <taxon>Arthropoda</taxon>
        <taxon>Hexapoda</taxon>
        <taxon>Insecta</taxon>
        <taxon>Pterygota</taxon>
        <taxon>Neoptera</taxon>
        <taxon>Endopterygota</taxon>
        <taxon>Diptera</taxon>
        <taxon>Nematocera</taxon>
        <taxon>Chironomoidea</taxon>
        <taxon>Chironomidae</taxon>
        <taxon>Chironominae</taxon>
        <taxon>Polypedilum</taxon>
        <taxon>Polypedilum</taxon>
    </lineage>
</organism>
<feature type="domain" description="Ig-like" evidence="20">
    <location>
        <begin position="252"/>
        <end position="353"/>
    </location>
</feature>
<dbReference type="SMART" id="SM00408">
    <property type="entry name" value="IGc2"/>
    <property type="match status" value="3"/>
</dbReference>
<evidence type="ECO:0000256" key="14">
    <source>
        <dbReference type="PIRSR" id="PIRSR000615-4"/>
    </source>
</evidence>
<accession>A0A9J6C1J5</accession>
<dbReference type="GO" id="GO:0007169">
    <property type="term" value="P:cell surface receptor protein tyrosine kinase signaling pathway"/>
    <property type="evidence" value="ECO:0007669"/>
    <property type="project" value="TreeGrafter"/>
</dbReference>
<comment type="catalytic activity">
    <reaction evidence="10">
        <text>L-tyrosyl-[protein] + ATP = O-phospho-L-tyrosyl-[protein] + ADP + H(+)</text>
        <dbReference type="Rhea" id="RHEA:10596"/>
        <dbReference type="Rhea" id="RHEA-COMP:10136"/>
        <dbReference type="Rhea" id="RHEA-COMP:20101"/>
        <dbReference type="ChEBI" id="CHEBI:15378"/>
        <dbReference type="ChEBI" id="CHEBI:30616"/>
        <dbReference type="ChEBI" id="CHEBI:46858"/>
        <dbReference type="ChEBI" id="CHEBI:61978"/>
        <dbReference type="ChEBI" id="CHEBI:456216"/>
        <dbReference type="EC" id="2.7.10.1"/>
    </reaction>
</comment>
<keyword evidence="13" id="KW-0479">Metal-binding</keyword>
<evidence type="ECO:0000256" key="6">
    <source>
        <dbReference type="ARBA" id="ARBA00023157"/>
    </source>
</evidence>
<feature type="compositionally biased region" description="Basic residues" evidence="16">
    <location>
        <begin position="1404"/>
        <end position="1414"/>
    </location>
</feature>
<dbReference type="Pfam" id="PF07714">
    <property type="entry name" value="PK_Tyr_Ser-Thr"/>
    <property type="match status" value="1"/>
</dbReference>
<keyword evidence="12 15" id="KW-0547">Nucleotide-binding</keyword>
<dbReference type="InterPro" id="IPR003599">
    <property type="entry name" value="Ig_sub"/>
</dbReference>
<dbReference type="InterPro" id="IPR001245">
    <property type="entry name" value="Ser-Thr/Tyr_kinase_cat_dom"/>
</dbReference>
<evidence type="ECO:0000256" key="2">
    <source>
        <dbReference type="ARBA" id="ARBA00011902"/>
    </source>
</evidence>
<dbReference type="FunFam" id="1.10.510.10:FF:000373">
    <property type="entry name" value="Receptor protein-tyrosine kinase"/>
    <property type="match status" value="1"/>
</dbReference>
<dbReference type="InterPro" id="IPR013783">
    <property type="entry name" value="Ig-like_fold"/>
</dbReference>
<dbReference type="PROSITE" id="PS50835">
    <property type="entry name" value="IG_LIKE"/>
    <property type="match status" value="4"/>
</dbReference>
<sequence length="1469" mass="167068">MFKQLPVLLFIVQLWMEMHLSVTALIAPNPLRGYHGAPIIDPFDSVIIDVNGKKLIECKGKRPVTWLSEIINKYPDNAKVSHFLYDSKDDDSILFTDEQNLYRTNLELSEVTVDFVGEYYCVFNDTINDDPNDFDYEEKIINYEASSIYVFVNDPENLLYEHHQNIIWGRQYEPFVIPCKPTSPQVRVELKNEDGQHHYVGTYDPKRGFIVSFHDVESSGFYECLIADDPSIFTQFQVIINEQSLSAYIKKPIITSETDFYARDGDQLQITCHVELENDVAYSVFFTLPNGKVVNETSDFVELSQLKHEHDNRKKSHITLTIDHAEATRDKGDYTCTVKDLYENSNSVAATIVFVNEPIMEWKPANQNITTNQGKKRVQFLIEYVAYPEATFEVYNNHNELIARGTDVINREKYDVVISKIEIKFVVKSPNIKDFGEYTILATTDGKNYTQKLYLTVAEKPTCTMEDVYIEVGQEVNMRCECQAYPLAEMSWSFQECSNLSTWPECGRQRNDEGEENKAESEAKSDFAQVLSIRFTPNRPGTVTCRARNKIDTARATAYAKIGDLPEPFMITGLRDDHQIAHGDLVELECGAIIYNYSDSIQWTKDGNVLENGDGIEISDSHTEYSWRKRLILNAIKHEHDGEYNCEVKEKNSEEIKSLPVSIRVNDAIAPQITPNFNDSTITKPLGEMLRLECFITGLPTPKLSWKKDGEIFQIDKNDSRVTMTNNDMTLAFSVLKPEDSGVYECIAENRIATERKQVDVVITTPSTPVNKAIIIGVITIILVLVLLSLYLCLKVRIKKRQIAMLKAAGLANFEEGQVESIDPDVNIDEQADLLPYDKKFEFPREKLKLGKQLGAGAFGVVVKATAQGILHYEEETTVAVKMVKKQTDNEVMKALVSELKIMIHMGQHLNVVNLLGAVTKNIAKRELMVIVEYCRFGNLQSFLVKHRPYFIDQVRNDRIDPMIMKNEMRWSKNSAYNSFNSQGLKYISVAFANDKIMPKEHSYINNINGNRYINFSEGNQYTPQLNLGVSNPAAHMNTQGYVRHSGFHQVDSCNTEATVVSNMETVTGEDNALLSNNSDQPLWRSNYGADYKGPARTVCTSDLVCWAFQVARGMDYLATRKVLHGDLAARNILLCDDNIVKICDFGLARSMYKNDNYKKKGEAPLPFKWLSIEAISDHVFSTYSDVWAYGVVLWELFTLGKVPYTGMEANQELFYKLRDGYRMEKPKYATQDLYDIMLNCWNAKPESRPLFNELERKLSSFMMDSVKDHYLDLNEPYMQANTKSYESGVPDYLTQMSIPEGEAPKPPLAQEEMFSIDNSTTNVPSTPDYLSMSPKSGVVKYNLRPDSPTIAKNLDTSPKNKKNVNKKPELPEEIPMLAYNQNGLPIHDSDEEQVNTYTDMKIRRNSSGRKKRQAPQPPVAASTNQNSDPEYKNIFAPSDNYVNVPAVNKNASVANPAYITFQSVNERA</sequence>
<dbReference type="InterPro" id="IPR036179">
    <property type="entry name" value="Ig-like_dom_sf"/>
</dbReference>
<dbReference type="SUPFAM" id="SSF48726">
    <property type="entry name" value="Immunoglobulin"/>
    <property type="match status" value="4"/>
</dbReference>
<keyword evidence="3 17" id="KW-0812">Transmembrane</keyword>
<feature type="binding site" evidence="13">
    <location>
        <position position="1132"/>
    </location>
    <ligand>
        <name>Mg(2+)</name>
        <dbReference type="ChEBI" id="CHEBI:18420"/>
    </ligand>
</feature>
<evidence type="ECO:0000256" key="4">
    <source>
        <dbReference type="ARBA" id="ARBA00022989"/>
    </source>
</evidence>
<evidence type="ECO:0000256" key="17">
    <source>
        <dbReference type="SAM" id="Phobius"/>
    </source>
</evidence>
<dbReference type="PANTHER" id="PTHR24416:SF600">
    <property type="entry name" value="PDGF- AND VEGF-RECEPTOR RELATED, ISOFORM J"/>
    <property type="match status" value="1"/>
</dbReference>
<dbReference type="InterPro" id="IPR000719">
    <property type="entry name" value="Prot_kinase_dom"/>
</dbReference>
<comment type="subcellular location">
    <subcellularLocation>
        <location evidence="1">Membrane</location>
        <topology evidence="1">Single-pass membrane protein</topology>
    </subcellularLocation>
</comment>
<feature type="binding site" evidence="13">
    <location>
        <position position="1145"/>
    </location>
    <ligand>
        <name>Mg(2+)</name>
        <dbReference type="ChEBI" id="CHEBI:18420"/>
    </ligand>
</feature>
<feature type="transmembrane region" description="Helical" evidence="17">
    <location>
        <begin position="773"/>
        <end position="794"/>
    </location>
</feature>
<keyword evidence="5 17" id="KW-0472">Membrane</keyword>